<dbReference type="PANTHER" id="PTHR43531:SF11">
    <property type="entry name" value="METHYL-ACCEPTING CHEMOTAXIS PROTEIN 3"/>
    <property type="match status" value="1"/>
</dbReference>
<evidence type="ECO:0000256" key="4">
    <source>
        <dbReference type="PROSITE-ProRule" id="PRU00284"/>
    </source>
</evidence>
<comment type="caution">
    <text evidence="9">The sequence shown here is derived from an EMBL/GenBank/DDBJ whole genome shotgun (WGS) entry which is preliminary data.</text>
</comment>
<dbReference type="GO" id="GO:0005886">
    <property type="term" value="C:plasma membrane"/>
    <property type="evidence" value="ECO:0007669"/>
    <property type="project" value="TreeGrafter"/>
</dbReference>
<dbReference type="Pfam" id="PF00015">
    <property type="entry name" value="MCPsignal"/>
    <property type="match status" value="1"/>
</dbReference>
<evidence type="ECO:0000256" key="3">
    <source>
        <dbReference type="ARBA" id="ARBA00029447"/>
    </source>
</evidence>
<dbReference type="PROSITE" id="PS50111">
    <property type="entry name" value="CHEMOTAXIS_TRANSDUC_2"/>
    <property type="match status" value="1"/>
</dbReference>
<gene>
    <name evidence="9" type="ORF">HD841_003841</name>
</gene>
<evidence type="ECO:0000259" key="7">
    <source>
        <dbReference type="PROSITE" id="PS50111"/>
    </source>
</evidence>
<dbReference type="InterPro" id="IPR004089">
    <property type="entry name" value="MCPsignal_dom"/>
</dbReference>
<dbReference type="Gene3D" id="1.10.287.950">
    <property type="entry name" value="Methyl-accepting chemotaxis protein"/>
    <property type="match status" value="1"/>
</dbReference>
<dbReference type="GO" id="GO:0004888">
    <property type="term" value="F:transmembrane signaling receptor activity"/>
    <property type="evidence" value="ECO:0007669"/>
    <property type="project" value="TreeGrafter"/>
</dbReference>
<keyword evidence="5" id="KW-0175">Coiled coil</keyword>
<reference evidence="9 10" key="1">
    <citation type="submission" date="2020-07" db="EMBL/GenBank/DDBJ databases">
        <authorList>
            <person name="Partida-Martinez L."/>
            <person name="Huntemann M."/>
            <person name="Clum A."/>
            <person name="Wang J."/>
            <person name="Palaniappan K."/>
            <person name="Ritter S."/>
            <person name="Chen I.-M."/>
            <person name="Stamatis D."/>
            <person name="Reddy T."/>
            <person name="O'Malley R."/>
            <person name="Daum C."/>
            <person name="Shapiro N."/>
            <person name="Ivanova N."/>
            <person name="Kyrpides N."/>
            <person name="Woyke T."/>
        </authorList>
    </citation>
    <scope>NUCLEOTIDE SEQUENCE [LARGE SCALE GENOMIC DNA]</scope>
    <source>
        <strain evidence="9 10">AS2.3</strain>
    </source>
</reference>
<dbReference type="InterPro" id="IPR051310">
    <property type="entry name" value="MCP_chemotaxis"/>
</dbReference>
<dbReference type="CDD" id="cd06225">
    <property type="entry name" value="HAMP"/>
    <property type="match status" value="1"/>
</dbReference>
<feature type="domain" description="HAMP" evidence="8">
    <location>
        <begin position="208"/>
        <end position="260"/>
    </location>
</feature>
<feature type="domain" description="Methyl-accepting transducer" evidence="7">
    <location>
        <begin position="265"/>
        <end position="480"/>
    </location>
</feature>
<feature type="coiled-coil region" evidence="5">
    <location>
        <begin position="451"/>
        <end position="489"/>
    </location>
</feature>
<dbReference type="SMART" id="SM00283">
    <property type="entry name" value="MA"/>
    <property type="match status" value="1"/>
</dbReference>
<keyword evidence="2" id="KW-0145">Chemotaxis</keyword>
<comment type="similarity">
    <text evidence="3">Belongs to the methyl-accepting chemotaxis (MCP) protein family.</text>
</comment>
<reference evidence="9 10" key="2">
    <citation type="submission" date="2020-08" db="EMBL/GenBank/DDBJ databases">
        <title>The Agave Microbiome: Exploring the role of microbial communities in plant adaptations to desert environments.</title>
        <authorList>
            <person name="Partida-Martinez L.P."/>
        </authorList>
    </citation>
    <scope>NUCLEOTIDE SEQUENCE [LARGE SCALE GENOMIC DNA]</scope>
    <source>
        <strain evidence="9 10">AS2.3</strain>
    </source>
</reference>
<keyword evidence="10" id="KW-1185">Reference proteome</keyword>
<dbReference type="PROSITE" id="PS50885">
    <property type="entry name" value="HAMP"/>
    <property type="match status" value="1"/>
</dbReference>
<evidence type="ECO:0000256" key="1">
    <source>
        <dbReference type="ARBA" id="ARBA00004370"/>
    </source>
</evidence>
<dbReference type="RefSeq" id="WP_179510418.1">
    <property type="nucleotide sequence ID" value="NZ_JACCBY010000008.1"/>
</dbReference>
<dbReference type="Proteomes" id="UP000517753">
    <property type="component" value="Unassembled WGS sequence"/>
</dbReference>
<evidence type="ECO:0000256" key="5">
    <source>
        <dbReference type="SAM" id="Coils"/>
    </source>
</evidence>
<dbReference type="Pfam" id="PF00672">
    <property type="entry name" value="HAMP"/>
    <property type="match status" value="1"/>
</dbReference>
<accession>A0A7Y9FRB6</accession>
<proteinExistence type="inferred from homology"/>
<feature type="region of interest" description="Disordered" evidence="6">
    <location>
        <begin position="280"/>
        <end position="303"/>
    </location>
</feature>
<evidence type="ECO:0000256" key="6">
    <source>
        <dbReference type="SAM" id="MobiDB-lite"/>
    </source>
</evidence>
<evidence type="ECO:0000313" key="9">
    <source>
        <dbReference type="EMBL" id="NYD92021.1"/>
    </source>
</evidence>
<dbReference type="PANTHER" id="PTHR43531">
    <property type="entry name" value="PROTEIN ICFG"/>
    <property type="match status" value="1"/>
</dbReference>
<evidence type="ECO:0000256" key="2">
    <source>
        <dbReference type="ARBA" id="ARBA00022500"/>
    </source>
</evidence>
<dbReference type="SUPFAM" id="SSF58104">
    <property type="entry name" value="Methyl-accepting chemotaxis protein (MCP) signaling domain"/>
    <property type="match status" value="1"/>
</dbReference>
<comment type="subcellular location">
    <subcellularLocation>
        <location evidence="1">Membrane</location>
    </subcellularLocation>
</comment>
<sequence length="565" mass="59985">MRATIKLKMAATFAILLVLMISVVWIGISRMGALDSAISDLIRGPVKRLEVAQSFVNKANVVVRQEKNLALTDDVTQMRQLDSELMSARSEAQKLLASGLAGATDKERPLWQQAQAKWVDYVPVNDQVRALALVNKNVEAGTLSMTQSRRLVNALAAIGDQIVEQSRAEMVEASTSTQQLYDAARQTLLATATLALLIAVAGGFWLSRIVAHGLRTAGQAIEAVSAGDLQTEIRIAGRDEIGDLVDTVNSMSGRLRTVVSSIGEAAQKVAAGSMQLSSSAEQVSQGATEQAAAAEQASASMEQMAANIKQNADNATQTEKIARQSAKDAEDSGVAVDRAVQAMRTIAEKIGIVQEIARQTDLLALNAAVEAARAGDHGKGFAVVAAEVRKLAERSQDAAADICSVSSETVAAATQAGDMLTRLVPDIRRTAELVAEISAACREQDIGSHQVNQAIQQLDEVTQQNAAASEQISATAETLADQAEELQQTIAFFRFDDLGPIRTAVTHKATIAKPRRRAAKGTMLATLSKPRPGTVLDQQARVRGFALDLSTGGPDPEDAEFSQVA</sequence>
<dbReference type="Pfam" id="PF12729">
    <property type="entry name" value="4HB_MCP_1"/>
    <property type="match status" value="1"/>
</dbReference>
<dbReference type="FunFam" id="1.10.287.950:FF:000001">
    <property type="entry name" value="Methyl-accepting chemotaxis sensory transducer"/>
    <property type="match status" value="1"/>
</dbReference>
<organism evidence="9 10">
    <name type="scientific">Sphingomonas melonis</name>
    <dbReference type="NCBI Taxonomy" id="152682"/>
    <lineage>
        <taxon>Bacteria</taxon>
        <taxon>Pseudomonadati</taxon>
        <taxon>Pseudomonadota</taxon>
        <taxon>Alphaproteobacteria</taxon>
        <taxon>Sphingomonadales</taxon>
        <taxon>Sphingomonadaceae</taxon>
        <taxon>Sphingomonas</taxon>
    </lineage>
</organism>
<feature type="compositionally biased region" description="Low complexity" evidence="6">
    <location>
        <begin position="289"/>
        <end position="303"/>
    </location>
</feature>
<dbReference type="InterPro" id="IPR003660">
    <property type="entry name" value="HAMP_dom"/>
</dbReference>
<dbReference type="SMART" id="SM00304">
    <property type="entry name" value="HAMP"/>
    <property type="match status" value="1"/>
</dbReference>
<dbReference type="EMBL" id="JACCBY010000008">
    <property type="protein sequence ID" value="NYD92021.1"/>
    <property type="molecule type" value="Genomic_DNA"/>
</dbReference>
<keyword evidence="4" id="KW-0807">Transducer</keyword>
<evidence type="ECO:0000313" key="10">
    <source>
        <dbReference type="Proteomes" id="UP000517753"/>
    </source>
</evidence>
<dbReference type="GO" id="GO:0006935">
    <property type="term" value="P:chemotaxis"/>
    <property type="evidence" value="ECO:0007669"/>
    <property type="project" value="UniProtKB-KW"/>
</dbReference>
<name>A0A7Y9FRB6_9SPHN</name>
<dbReference type="GO" id="GO:0007165">
    <property type="term" value="P:signal transduction"/>
    <property type="evidence" value="ECO:0007669"/>
    <property type="project" value="UniProtKB-KW"/>
</dbReference>
<dbReference type="AlphaFoldDB" id="A0A7Y9FRB6"/>
<evidence type="ECO:0000259" key="8">
    <source>
        <dbReference type="PROSITE" id="PS50885"/>
    </source>
</evidence>
<protein>
    <submittedName>
        <fullName evidence="9">Methyl-accepting chemotaxis protein</fullName>
    </submittedName>
</protein>
<dbReference type="InterPro" id="IPR024478">
    <property type="entry name" value="HlyB_4HB_MCP"/>
</dbReference>